<organism evidence="1 2">
    <name type="scientific">Streptomyces pseudogriseolus</name>
    <name type="common">Streptomyces gancidicus</name>
    <name type="synonym">Streptomyces rubiginosus</name>
    <dbReference type="NCBI Taxonomy" id="36817"/>
    <lineage>
        <taxon>Bacteria</taxon>
        <taxon>Bacillati</taxon>
        <taxon>Actinomycetota</taxon>
        <taxon>Actinomycetes</taxon>
        <taxon>Kitasatosporales</taxon>
        <taxon>Streptomycetaceae</taxon>
        <taxon>Streptomyces</taxon>
        <taxon>Streptomyces pseudogriseolus group</taxon>
    </lineage>
</organism>
<reference evidence="2" key="1">
    <citation type="journal article" date="2019" name="Int. J. Syst. Evol. Microbiol.">
        <title>The Global Catalogue of Microorganisms (GCM) 10K type strain sequencing project: providing services to taxonomists for standard genome sequencing and annotation.</title>
        <authorList>
            <consortium name="The Broad Institute Genomics Platform"/>
            <consortium name="The Broad Institute Genome Sequencing Center for Infectious Disease"/>
            <person name="Wu L."/>
            <person name="Ma J."/>
        </authorList>
    </citation>
    <scope>NUCLEOTIDE SEQUENCE [LARGE SCALE GENOMIC DNA]</scope>
    <source>
        <strain evidence="2">JCM 4416</strain>
    </source>
</reference>
<comment type="caution">
    <text evidence="1">The sequence shown here is derived from an EMBL/GenBank/DDBJ whole genome shotgun (WGS) entry which is preliminary data.</text>
</comment>
<sequence length="66" mass="7036">MGASPEWLLLLGRHLEGLDVALTAALTDKHRIVRQAVNRCSQSMILPVQLRAGGLRAVTESTGPGC</sequence>
<dbReference type="EMBL" id="BMTX01000044">
    <property type="protein sequence ID" value="GGS77635.1"/>
    <property type="molecule type" value="Genomic_DNA"/>
</dbReference>
<evidence type="ECO:0000313" key="1">
    <source>
        <dbReference type="EMBL" id="GGS77635.1"/>
    </source>
</evidence>
<protein>
    <submittedName>
        <fullName evidence="1">Uncharacterized protein</fullName>
    </submittedName>
</protein>
<dbReference type="Proteomes" id="UP000597853">
    <property type="component" value="Unassembled WGS sequence"/>
</dbReference>
<gene>
    <name evidence="1" type="ORF">GCM10010285_64880</name>
</gene>
<evidence type="ECO:0000313" key="2">
    <source>
        <dbReference type="Proteomes" id="UP000597853"/>
    </source>
</evidence>
<name>A0ABQ2TP02_STREZ</name>
<keyword evidence="2" id="KW-1185">Reference proteome</keyword>
<accession>A0ABQ2TP02</accession>
<proteinExistence type="predicted"/>